<dbReference type="Proteomes" id="UP000433876">
    <property type="component" value="Unassembled WGS sequence"/>
</dbReference>
<evidence type="ECO:0000313" key="3">
    <source>
        <dbReference type="EMBL" id="KAA8636044.1"/>
    </source>
</evidence>
<organism evidence="3 4">
    <name type="scientific">Sordaria macrospora</name>
    <dbReference type="NCBI Taxonomy" id="5147"/>
    <lineage>
        <taxon>Eukaryota</taxon>
        <taxon>Fungi</taxon>
        <taxon>Dikarya</taxon>
        <taxon>Ascomycota</taxon>
        <taxon>Pezizomycotina</taxon>
        <taxon>Sordariomycetes</taxon>
        <taxon>Sordariomycetidae</taxon>
        <taxon>Sordariales</taxon>
        <taxon>Sordariaceae</taxon>
        <taxon>Sordaria</taxon>
    </lineage>
</organism>
<sequence length="258" mass="28267">MDPNLGDADFMSFFRPHHPLVHSFLQTAKIISCGIMVGTAVLFPIANDGNFSFIDLTLGLFIVSAAVYLAINVHSLVKIGPCTAPIALFVLLQAVLSDQSSSNSLVPWLPLGFAFTSITTVAMDKICKRFKTPVPVPPDIRLPPTFSDLQSNISFRSSPGPSDNRPPSESYRQEPEFFERHGPSFDYTCSTHTVSSDICLSDVSGRCQSEWDLPTRSHFVSDFYLNPSQGAAHVGGRQDDGVFERNLGDPHHSLLDIP</sequence>
<keyword evidence="2" id="KW-0472">Membrane</keyword>
<protein>
    <submittedName>
        <fullName evidence="3">Uncharacterized protein</fullName>
    </submittedName>
</protein>
<proteinExistence type="predicted"/>
<dbReference type="OMA" id="TCSTHTV"/>
<feature type="transmembrane region" description="Helical" evidence="2">
    <location>
        <begin position="53"/>
        <end position="71"/>
    </location>
</feature>
<name>A0A8S8ZZ22_SORMA</name>
<evidence type="ECO:0000256" key="1">
    <source>
        <dbReference type="SAM" id="MobiDB-lite"/>
    </source>
</evidence>
<dbReference type="EMBL" id="NMPR01000007">
    <property type="protein sequence ID" value="KAA8636044.1"/>
    <property type="molecule type" value="Genomic_DNA"/>
</dbReference>
<comment type="caution">
    <text evidence="3">The sequence shown here is derived from an EMBL/GenBank/DDBJ whole genome shotgun (WGS) entry which is preliminary data.</text>
</comment>
<feature type="region of interest" description="Disordered" evidence="1">
    <location>
        <begin position="152"/>
        <end position="173"/>
    </location>
</feature>
<gene>
    <name evidence="3" type="ORF">SMACR_12741</name>
</gene>
<evidence type="ECO:0000313" key="4">
    <source>
        <dbReference type="Proteomes" id="UP000433876"/>
    </source>
</evidence>
<dbReference type="VEuPathDB" id="FungiDB:SMAC_12741"/>
<keyword evidence="2" id="KW-1133">Transmembrane helix</keyword>
<feature type="transmembrane region" description="Helical" evidence="2">
    <location>
        <begin position="105"/>
        <end position="123"/>
    </location>
</feature>
<evidence type="ECO:0000256" key="2">
    <source>
        <dbReference type="SAM" id="Phobius"/>
    </source>
</evidence>
<feature type="transmembrane region" description="Helical" evidence="2">
    <location>
        <begin position="20"/>
        <end position="46"/>
    </location>
</feature>
<feature type="compositionally biased region" description="Polar residues" evidence="1">
    <location>
        <begin position="152"/>
        <end position="167"/>
    </location>
</feature>
<reference evidence="3 4" key="1">
    <citation type="submission" date="2017-07" db="EMBL/GenBank/DDBJ databases">
        <title>Genome sequence of the Sordaria macrospora wild type strain R19027.</title>
        <authorList>
            <person name="Nowrousian M."/>
            <person name="Teichert I."/>
            <person name="Kueck U."/>
        </authorList>
    </citation>
    <scope>NUCLEOTIDE SEQUENCE [LARGE SCALE GENOMIC DNA]</scope>
    <source>
        <strain evidence="3 4">R19027</strain>
        <tissue evidence="3">Mycelium</tissue>
    </source>
</reference>
<accession>A0A8S8ZZ22</accession>
<dbReference type="AlphaFoldDB" id="A0A8S8ZZ22"/>
<keyword evidence="2" id="KW-0812">Transmembrane</keyword>